<keyword evidence="2" id="KW-0677">Repeat</keyword>
<dbReference type="InterPro" id="IPR039005">
    <property type="entry name" value="CSPG_rpt"/>
</dbReference>
<comment type="caution">
    <text evidence="5">The sequence shown here is derived from an EMBL/GenBank/DDBJ whole genome shotgun (WGS) entry which is preliminary data.</text>
</comment>
<dbReference type="PANTHER" id="PTHR45739">
    <property type="entry name" value="MATRIX PROTEIN, PUTATIVE-RELATED"/>
    <property type="match status" value="1"/>
</dbReference>
<dbReference type="PANTHER" id="PTHR45739:SF11">
    <property type="entry name" value="FRAS1-RELATED EXTRACELLULAR MATRIX PROTEIN 1-LIKE ISOFORM X1"/>
    <property type="match status" value="1"/>
</dbReference>
<evidence type="ECO:0000256" key="3">
    <source>
        <dbReference type="ARBA" id="ARBA00023180"/>
    </source>
</evidence>
<evidence type="ECO:0000256" key="4">
    <source>
        <dbReference type="PROSITE-ProRule" id="PRU01201"/>
    </source>
</evidence>
<dbReference type="InterPro" id="IPR051561">
    <property type="entry name" value="FRAS1_ECM"/>
</dbReference>
<evidence type="ECO:0000313" key="5">
    <source>
        <dbReference type="EMBL" id="PVD22708.1"/>
    </source>
</evidence>
<gene>
    <name evidence="5" type="ORF">C0Q70_15964</name>
</gene>
<evidence type="ECO:0008006" key="7">
    <source>
        <dbReference type="Google" id="ProtNLM"/>
    </source>
</evidence>
<dbReference type="EMBL" id="PZQS01000010">
    <property type="protein sequence ID" value="PVD22708.1"/>
    <property type="molecule type" value="Genomic_DNA"/>
</dbReference>
<evidence type="ECO:0000256" key="2">
    <source>
        <dbReference type="ARBA" id="ARBA00022737"/>
    </source>
</evidence>
<dbReference type="GO" id="GO:0009653">
    <property type="term" value="P:anatomical structure morphogenesis"/>
    <property type="evidence" value="ECO:0007669"/>
    <property type="project" value="TreeGrafter"/>
</dbReference>
<proteinExistence type="predicted"/>
<organism evidence="5 6">
    <name type="scientific">Pomacea canaliculata</name>
    <name type="common">Golden apple snail</name>
    <dbReference type="NCBI Taxonomy" id="400727"/>
    <lineage>
        <taxon>Eukaryota</taxon>
        <taxon>Metazoa</taxon>
        <taxon>Spiralia</taxon>
        <taxon>Lophotrochozoa</taxon>
        <taxon>Mollusca</taxon>
        <taxon>Gastropoda</taxon>
        <taxon>Caenogastropoda</taxon>
        <taxon>Architaenioglossa</taxon>
        <taxon>Ampullarioidea</taxon>
        <taxon>Ampullariidae</taxon>
        <taxon>Pomacea</taxon>
    </lineage>
</organism>
<dbReference type="PROSITE" id="PS51854">
    <property type="entry name" value="CSPG"/>
    <property type="match status" value="1"/>
</dbReference>
<sequence length="163" mass="18424">MGASQSDYFIFILTDGTHRRPEETFEIHVKNSRKANIALLNRGMTVREGERVSISTSNLSASDESTKAEEIVFAVIRPPRLGQLEYIDKMFVPIRSFTQMDIAAQKIVYNHLTKNDIVKDSFTFTVTNGLSEAKDGEFRIDIQPMDRILPTLVENSLIEVGLD</sequence>
<reference evidence="5 6" key="1">
    <citation type="submission" date="2018-04" db="EMBL/GenBank/DDBJ databases">
        <title>The genome of golden apple snail Pomacea canaliculata provides insight into stress tolerance and invasive adaptation.</title>
        <authorList>
            <person name="Liu C."/>
            <person name="Liu B."/>
            <person name="Ren Y."/>
            <person name="Zhang Y."/>
            <person name="Wang H."/>
            <person name="Li S."/>
            <person name="Jiang F."/>
            <person name="Yin L."/>
            <person name="Zhang G."/>
            <person name="Qian W."/>
            <person name="Fan W."/>
        </authorList>
    </citation>
    <scope>NUCLEOTIDE SEQUENCE [LARGE SCALE GENOMIC DNA]</scope>
    <source>
        <strain evidence="5">SZHN2017</strain>
        <tissue evidence="5">Muscle</tissue>
    </source>
</reference>
<dbReference type="AlphaFoldDB" id="A0A2T7NNG4"/>
<dbReference type="Pfam" id="PF16184">
    <property type="entry name" value="Cadherin_3"/>
    <property type="match status" value="1"/>
</dbReference>
<evidence type="ECO:0000313" key="6">
    <source>
        <dbReference type="Proteomes" id="UP000245119"/>
    </source>
</evidence>
<feature type="repeat" description="CSPG" evidence="4">
    <location>
        <begin position="35"/>
        <end position="127"/>
    </location>
</feature>
<dbReference type="STRING" id="400727.A0A2T7NNG4"/>
<evidence type="ECO:0000256" key="1">
    <source>
        <dbReference type="ARBA" id="ARBA00022729"/>
    </source>
</evidence>
<keyword evidence="3" id="KW-0325">Glycoprotein</keyword>
<keyword evidence="1" id="KW-0732">Signal</keyword>
<dbReference type="Proteomes" id="UP000245119">
    <property type="component" value="Linkage Group LG10"/>
</dbReference>
<keyword evidence="6" id="KW-1185">Reference proteome</keyword>
<name>A0A2T7NNG4_POMCA</name>
<protein>
    <recommendedName>
        <fullName evidence="7">Cadherin domain-containing protein</fullName>
    </recommendedName>
</protein>
<accession>A0A2T7NNG4</accession>